<proteinExistence type="predicted"/>
<evidence type="ECO:0000313" key="3">
    <source>
        <dbReference type="Proteomes" id="UP001151760"/>
    </source>
</evidence>
<keyword evidence="3" id="KW-1185">Reference proteome</keyword>
<accession>A0ABQ4YQ00</accession>
<feature type="region of interest" description="Disordered" evidence="1">
    <location>
        <begin position="1"/>
        <end position="26"/>
    </location>
</feature>
<evidence type="ECO:0000313" key="2">
    <source>
        <dbReference type="EMBL" id="GJS79610.1"/>
    </source>
</evidence>
<comment type="caution">
    <text evidence="2">The sequence shown here is derived from an EMBL/GenBank/DDBJ whole genome shotgun (WGS) entry which is preliminary data.</text>
</comment>
<dbReference type="Proteomes" id="UP001151760">
    <property type="component" value="Unassembled WGS sequence"/>
</dbReference>
<organism evidence="2 3">
    <name type="scientific">Tanacetum coccineum</name>
    <dbReference type="NCBI Taxonomy" id="301880"/>
    <lineage>
        <taxon>Eukaryota</taxon>
        <taxon>Viridiplantae</taxon>
        <taxon>Streptophyta</taxon>
        <taxon>Embryophyta</taxon>
        <taxon>Tracheophyta</taxon>
        <taxon>Spermatophyta</taxon>
        <taxon>Magnoliopsida</taxon>
        <taxon>eudicotyledons</taxon>
        <taxon>Gunneridae</taxon>
        <taxon>Pentapetalae</taxon>
        <taxon>asterids</taxon>
        <taxon>campanulids</taxon>
        <taxon>Asterales</taxon>
        <taxon>Asteraceae</taxon>
        <taxon>Asteroideae</taxon>
        <taxon>Anthemideae</taxon>
        <taxon>Anthemidinae</taxon>
        <taxon>Tanacetum</taxon>
    </lineage>
</organism>
<protein>
    <recommendedName>
        <fullName evidence="4">Retrovirus-related Pol polyprotein from transposon TNT 1-94</fullName>
    </recommendedName>
</protein>
<gene>
    <name evidence="2" type="ORF">Tco_0729491</name>
</gene>
<reference evidence="2" key="1">
    <citation type="journal article" date="2022" name="Int. J. Mol. Sci.">
        <title>Draft Genome of Tanacetum Coccineum: Genomic Comparison of Closely Related Tanacetum-Family Plants.</title>
        <authorList>
            <person name="Yamashiro T."/>
            <person name="Shiraishi A."/>
            <person name="Nakayama K."/>
            <person name="Satake H."/>
        </authorList>
    </citation>
    <scope>NUCLEOTIDE SEQUENCE</scope>
</reference>
<reference evidence="2" key="2">
    <citation type="submission" date="2022-01" db="EMBL/GenBank/DDBJ databases">
        <authorList>
            <person name="Yamashiro T."/>
            <person name="Shiraishi A."/>
            <person name="Satake H."/>
            <person name="Nakayama K."/>
        </authorList>
    </citation>
    <scope>NUCLEOTIDE SEQUENCE</scope>
</reference>
<name>A0ABQ4YQ00_9ASTR</name>
<evidence type="ECO:0000256" key="1">
    <source>
        <dbReference type="SAM" id="MobiDB-lite"/>
    </source>
</evidence>
<dbReference type="EMBL" id="BQNB010010610">
    <property type="protein sequence ID" value="GJS79610.1"/>
    <property type="molecule type" value="Genomic_DNA"/>
</dbReference>
<sequence>MKIKEPLNMTFDETPPPSKTSPLVDDDLDEEEAIKVTEKKNLVNDIEDETLEVDKIFNIKESKNHLLDNKRTALAISTTEAEYVSAGKACQQALWMKQALIDYDIRLDDVPIMCNNKGAIDLSKKPV</sequence>
<evidence type="ECO:0008006" key="4">
    <source>
        <dbReference type="Google" id="ProtNLM"/>
    </source>
</evidence>